<proteinExistence type="inferred from homology"/>
<feature type="transmembrane region" description="Helical" evidence="4">
    <location>
        <begin position="348"/>
        <end position="369"/>
    </location>
</feature>
<dbReference type="Gene3D" id="3.90.550.10">
    <property type="entry name" value="Spore Coat Polysaccharide Biosynthesis Protein SpsA, Chain A"/>
    <property type="match status" value="1"/>
</dbReference>
<keyword evidence="3" id="KW-0808">Transferase</keyword>
<comment type="caution">
    <text evidence="6">The sequence shown here is derived from an EMBL/GenBank/DDBJ whole genome shotgun (WGS) entry which is preliminary data.</text>
</comment>
<evidence type="ECO:0000313" key="6">
    <source>
        <dbReference type="EMBL" id="PIT91356.1"/>
    </source>
</evidence>
<dbReference type="AlphaFoldDB" id="A0A2M6WF14"/>
<keyword evidence="4" id="KW-0472">Membrane</keyword>
<dbReference type="InterPro" id="IPR001173">
    <property type="entry name" value="Glyco_trans_2-like"/>
</dbReference>
<keyword evidence="4" id="KW-0812">Transmembrane</keyword>
<protein>
    <recommendedName>
        <fullName evidence="5">Glycosyltransferase 2-like domain-containing protein</fullName>
    </recommendedName>
</protein>
<dbReference type="Proteomes" id="UP000228809">
    <property type="component" value="Unassembled WGS sequence"/>
</dbReference>
<gene>
    <name evidence="6" type="ORF">COU17_01005</name>
</gene>
<dbReference type="CDD" id="cd06423">
    <property type="entry name" value="CESA_like"/>
    <property type="match status" value="1"/>
</dbReference>
<evidence type="ECO:0000256" key="1">
    <source>
        <dbReference type="ARBA" id="ARBA00006739"/>
    </source>
</evidence>
<feature type="domain" description="Glycosyltransferase 2-like" evidence="5">
    <location>
        <begin position="50"/>
        <end position="212"/>
    </location>
</feature>
<dbReference type="PANTHER" id="PTHR43630">
    <property type="entry name" value="POLY-BETA-1,6-N-ACETYL-D-GLUCOSAMINE SYNTHASE"/>
    <property type="match status" value="1"/>
</dbReference>
<keyword evidence="4" id="KW-1133">Transmembrane helix</keyword>
<dbReference type="GO" id="GO:0016757">
    <property type="term" value="F:glycosyltransferase activity"/>
    <property type="evidence" value="ECO:0007669"/>
    <property type="project" value="UniProtKB-KW"/>
</dbReference>
<dbReference type="SUPFAM" id="SSF53448">
    <property type="entry name" value="Nucleotide-diphospho-sugar transferases"/>
    <property type="match status" value="1"/>
</dbReference>
<dbReference type="PANTHER" id="PTHR43630:SF1">
    <property type="entry name" value="POLY-BETA-1,6-N-ACETYL-D-GLUCOSAMINE SYNTHASE"/>
    <property type="match status" value="1"/>
</dbReference>
<evidence type="ECO:0000256" key="2">
    <source>
        <dbReference type="ARBA" id="ARBA00022676"/>
    </source>
</evidence>
<evidence type="ECO:0000256" key="4">
    <source>
        <dbReference type="SAM" id="Phobius"/>
    </source>
</evidence>
<keyword evidence="2" id="KW-0328">Glycosyltransferase</keyword>
<feature type="transmembrane region" description="Helical" evidence="4">
    <location>
        <begin position="288"/>
        <end position="313"/>
    </location>
</feature>
<dbReference type="EMBL" id="PFBJ01000004">
    <property type="protein sequence ID" value="PIT91356.1"/>
    <property type="molecule type" value="Genomic_DNA"/>
</dbReference>
<feature type="transmembrane region" description="Helical" evidence="4">
    <location>
        <begin position="6"/>
        <end position="28"/>
    </location>
</feature>
<sequence length="410" mass="46081">MEGVSNVLMHAFLFVSLYFEVFLLIAFLERHVDAKDIVPKKITRYPSVAVIVPCFNEERTIAATIRSLLALQYPKSKLEIILVDDGSTDGSASILQRFANRYSHVRFIQKENGGKHSAMNTAFNTTTAELIGCLDADSFVAPDALMEIVRHFENSSVAAVTPAIVVESADNPLRLIQRAEYSLSIFIRRAFALVDGVFITPGPFSFFRRSAILSVGSWKKAYNTEDLEMGLRLQKAGMRIENAPTARVATTTPATLRLLYKQRVRWTYGFLKNAFIYREMFGNPRYGALGLVILPTATLSIFAALYFAGYFIWSTAVWLLQKLVEVQVVGISVGVPRFELFYVNTQSLIFIVWMLIAITLALIFIGKTLTNERRLSWDIPLYLALYGFLAPLWLAGALVRATISRDASWR</sequence>
<evidence type="ECO:0000259" key="5">
    <source>
        <dbReference type="Pfam" id="PF00535"/>
    </source>
</evidence>
<comment type="similarity">
    <text evidence="1">Belongs to the glycosyltransferase 2 family.</text>
</comment>
<dbReference type="InterPro" id="IPR029044">
    <property type="entry name" value="Nucleotide-diphossugar_trans"/>
</dbReference>
<accession>A0A2M6WF14</accession>
<reference evidence="7" key="1">
    <citation type="submission" date="2017-09" db="EMBL/GenBank/DDBJ databases">
        <title>Depth-based differentiation of microbial function through sediment-hosted aquifers and enrichment of novel symbionts in the deep terrestrial subsurface.</title>
        <authorList>
            <person name="Probst A.J."/>
            <person name="Ladd B."/>
            <person name="Jarett J.K."/>
            <person name="Geller-Mcgrath D.E."/>
            <person name="Sieber C.M.K."/>
            <person name="Emerson J.B."/>
            <person name="Anantharaman K."/>
            <person name="Thomas B.C."/>
            <person name="Malmstrom R."/>
            <person name="Stieglmeier M."/>
            <person name="Klingl A."/>
            <person name="Woyke T."/>
            <person name="Ryan C.M."/>
            <person name="Banfield J.F."/>
        </authorList>
    </citation>
    <scope>NUCLEOTIDE SEQUENCE [LARGE SCALE GENOMIC DNA]</scope>
</reference>
<evidence type="ECO:0000256" key="3">
    <source>
        <dbReference type="ARBA" id="ARBA00022679"/>
    </source>
</evidence>
<organism evidence="6 7">
    <name type="scientific">Candidatus Kaiserbacteria bacterium CG10_big_fil_rev_8_21_14_0_10_49_17</name>
    <dbReference type="NCBI Taxonomy" id="1974609"/>
    <lineage>
        <taxon>Bacteria</taxon>
        <taxon>Candidatus Kaiseribacteriota</taxon>
    </lineage>
</organism>
<feature type="transmembrane region" description="Helical" evidence="4">
    <location>
        <begin position="381"/>
        <end position="403"/>
    </location>
</feature>
<name>A0A2M6WF14_9BACT</name>
<evidence type="ECO:0000313" key="7">
    <source>
        <dbReference type="Proteomes" id="UP000228809"/>
    </source>
</evidence>
<dbReference type="Pfam" id="PF00535">
    <property type="entry name" value="Glycos_transf_2"/>
    <property type="match status" value="1"/>
</dbReference>